<dbReference type="InterPro" id="IPR052548">
    <property type="entry name" value="Type_VII_TA_antitoxin"/>
</dbReference>
<evidence type="ECO:0000259" key="1">
    <source>
        <dbReference type="Pfam" id="PF01909"/>
    </source>
</evidence>
<dbReference type="Pfam" id="PF01909">
    <property type="entry name" value="NTP_transf_2"/>
    <property type="match status" value="1"/>
</dbReference>
<dbReference type="InterPro" id="IPR002934">
    <property type="entry name" value="Polymerase_NTP_transf_dom"/>
</dbReference>
<organism evidence="2 3">
    <name type="scientific">Candidatus Desantisbacteria bacterium CG23_combo_of_CG06-09_8_20_14_all_40_23</name>
    <dbReference type="NCBI Taxonomy" id="1974550"/>
    <lineage>
        <taxon>Bacteria</taxon>
        <taxon>Candidatus Desantisiibacteriota</taxon>
    </lineage>
</organism>
<reference evidence="2 3" key="1">
    <citation type="submission" date="2017-09" db="EMBL/GenBank/DDBJ databases">
        <title>Depth-based differentiation of microbial function through sediment-hosted aquifers and enrichment of novel symbionts in the deep terrestrial subsurface.</title>
        <authorList>
            <person name="Probst A.J."/>
            <person name="Ladd B."/>
            <person name="Jarett J.K."/>
            <person name="Geller-Mcgrath D.E."/>
            <person name="Sieber C.M."/>
            <person name="Emerson J.B."/>
            <person name="Anantharaman K."/>
            <person name="Thomas B.C."/>
            <person name="Malmstrom R."/>
            <person name="Stieglmeier M."/>
            <person name="Klingl A."/>
            <person name="Woyke T."/>
            <person name="Ryan C.M."/>
            <person name="Banfield J.F."/>
        </authorList>
    </citation>
    <scope>NUCLEOTIDE SEQUENCE [LARGE SCALE GENOMIC DNA]</scope>
    <source>
        <strain evidence="2">CG23_combo_of_CG06-09_8_20_14_all_40_23</strain>
    </source>
</reference>
<dbReference type="Proteomes" id="UP000231067">
    <property type="component" value="Unassembled WGS sequence"/>
</dbReference>
<name>A0A2H0A649_9BACT</name>
<dbReference type="AlphaFoldDB" id="A0A2H0A649"/>
<dbReference type="EMBL" id="PCSH01000091">
    <property type="protein sequence ID" value="PIP40922.1"/>
    <property type="molecule type" value="Genomic_DNA"/>
</dbReference>
<proteinExistence type="predicted"/>
<comment type="caution">
    <text evidence="2">The sequence shown here is derived from an EMBL/GenBank/DDBJ whole genome shotgun (WGS) entry which is preliminary data.</text>
</comment>
<protein>
    <submittedName>
        <fullName evidence="2">DNA polymerase subunit beta</fullName>
    </submittedName>
</protein>
<dbReference type="InterPro" id="IPR043519">
    <property type="entry name" value="NT_sf"/>
</dbReference>
<dbReference type="GO" id="GO:0016779">
    <property type="term" value="F:nucleotidyltransferase activity"/>
    <property type="evidence" value="ECO:0007669"/>
    <property type="project" value="InterPro"/>
</dbReference>
<evidence type="ECO:0000313" key="2">
    <source>
        <dbReference type="EMBL" id="PIP40922.1"/>
    </source>
</evidence>
<dbReference type="Gene3D" id="3.30.460.10">
    <property type="entry name" value="Beta Polymerase, domain 2"/>
    <property type="match status" value="1"/>
</dbReference>
<sequence>MKDISIIKNENILEIVLEVAKKLENIFKNRLKNVILYGSYARGNYNKESDIDVMALVDISNEELSKYYGIVVDAIFDLEIEHGIIISVIKKNYQDYNKYLNILPFYKNVYNEGINIYGRN</sequence>
<dbReference type="PANTHER" id="PTHR33933:SF1">
    <property type="entry name" value="PROTEIN ADENYLYLTRANSFERASE MNTA-RELATED"/>
    <property type="match status" value="1"/>
</dbReference>
<accession>A0A2H0A649</accession>
<dbReference type="CDD" id="cd05403">
    <property type="entry name" value="NT_KNTase_like"/>
    <property type="match status" value="1"/>
</dbReference>
<feature type="domain" description="Polymerase nucleotidyl transferase" evidence="1">
    <location>
        <begin position="21"/>
        <end position="78"/>
    </location>
</feature>
<gene>
    <name evidence="2" type="ORF">COX18_05065</name>
</gene>
<evidence type="ECO:0000313" key="3">
    <source>
        <dbReference type="Proteomes" id="UP000231067"/>
    </source>
</evidence>
<dbReference type="SUPFAM" id="SSF81301">
    <property type="entry name" value="Nucleotidyltransferase"/>
    <property type="match status" value="1"/>
</dbReference>
<dbReference type="PANTHER" id="PTHR33933">
    <property type="entry name" value="NUCLEOTIDYLTRANSFERASE"/>
    <property type="match status" value="1"/>
</dbReference>